<protein>
    <recommendedName>
        <fullName evidence="9">Phosphate transport system permease protein PstA</fullName>
    </recommendedName>
</protein>
<gene>
    <name evidence="11" type="primary">pstA</name>
    <name evidence="11" type="ORF">I7412_34910</name>
</gene>
<comment type="function">
    <text evidence="1">Part of the binding-protein-dependent transport system for phosphate; probably responsible for the translocation of the substrate across the membrane.</text>
</comment>
<evidence type="ECO:0000256" key="8">
    <source>
        <dbReference type="ARBA" id="ARBA00023136"/>
    </source>
</evidence>
<dbReference type="InterPro" id="IPR005672">
    <property type="entry name" value="Phosphate_PstA"/>
</dbReference>
<keyword evidence="5 9" id="KW-1003">Cell membrane</keyword>
<evidence type="ECO:0000313" key="12">
    <source>
        <dbReference type="Proteomes" id="UP000604475"/>
    </source>
</evidence>
<organism evidence="11 12">
    <name type="scientific">Frankia nepalensis</name>
    <dbReference type="NCBI Taxonomy" id="1836974"/>
    <lineage>
        <taxon>Bacteria</taxon>
        <taxon>Bacillati</taxon>
        <taxon>Actinomycetota</taxon>
        <taxon>Actinomycetes</taxon>
        <taxon>Frankiales</taxon>
        <taxon>Frankiaceae</taxon>
        <taxon>Frankia</taxon>
    </lineage>
</organism>
<dbReference type="EMBL" id="JAEACQ010000301">
    <property type="protein sequence ID" value="MBL7632256.1"/>
    <property type="molecule type" value="Genomic_DNA"/>
</dbReference>
<evidence type="ECO:0000256" key="6">
    <source>
        <dbReference type="ARBA" id="ARBA00022692"/>
    </source>
</evidence>
<dbReference type="PROSITE" id="PS50928">
    <property type="entry name" value="ABC_TM1"/>
    <property type="match status" value="1"/>
</dbReference>
<comment type="caution">
    <text evidence="11">The sequence shown here is derived from an EMBL/GenBank/DDBJ whole genome shotgun (WGS) entry which is preliminary data.</text>
</comment>
<dbReference type="AlphaFoldDB" id="A0A937RHD3"/>
<evidence type="ECO:0000256" key="1">
    <source>
        <dbReference type="ARBA" id="ARBA00003510"/>
    </source>
</evidence>
<keyword evidence="8 9" id="KW-0472">Membrane</keyword>
<dbReference type="SUPFAM" id="SSF161098">
    <property type="entry name" value="MetI-like"/>
    <property type="match status" value="1"/>
</dbReference>
<dbReference type="Gene3D" id="1.10.3720.10">
    <property type="entry name" value="MetI-like"/>
    <property type="match status" value="1"/>
</dbReference>
<evidence type="ECO:0000256" key="4">
    <source>
        <dbReference type="ARBA" id="ARBA00022448"/>
    </source>
</evidence>
<evidence type="ECO:0000313" key="11">
    <source>
        <dbReference type="EMBL" id="MBL7632256.1"/>
    </source>
</evidence>
<keyword evidence="12" id="KW-1185">Reference proteome</keyword>
<dbReference type="Proteomes" id="UP000604475">
    <property type="component" value="Unassembled WGS sequence"/>
</dbReference>
<evidence type="ECO:0000256" key="3">
    <source>
        <dbReference type="ARBA" id="ARBA00007069"/>
    </source>
</evidence>
<name>A0A937RHD3_9ACTN</name>
<evidence type="ECO:0000259" key="10">
    <source>
        <dbReference type="PROSITE" id="PS50928"/>
    </source>
</evidence>
<feature type="transmembrane region" description="Helical" evidence="9">
    <location>
        <begin position="159"/>
        <end position="178"/>
    </location>
</feature>
<feature type="transmembrane region" description="Helical" evidence="9">
    <location>
        <begin position="33"/>
        <end position="59"/>
    </location>
</feature>
<keyword evidence="7 9" id="KW-1133">Transmembrane helix</keyword>
<evidence type="ECO:0000256" key="2">
    <source>
        <dbReference type="ARBA" id="ARBA00004651"/>
    </source>
</evidence>
<comment type="subcellular location">
    <subcellularLocation>
        <location evidence="2 9">Cell membrane</location>
        <topology evidence="2 9">Multi-pass membrane protein</topology>
    </subcellularLocation>
</comment>
<keyword evidence="6 9" id="KW-0812">Transmembrane</keyword>
<dbReference type="PANTHER" id="PTHR43470:SF5">
    <property type="entry name" value="PHOSPHATE TRANSPORT SYSTEM PERMEASE PROTEIN PSTA"/>
    <property type="match status" value="1"/>
</dbReference>
<dbReference type="GO" id="GO:0005315">
    <property type="term" value="F:phosphate transmembrane transporter activity"/>
    <property type="evidence" value="ECO:0007669"/>
    <property type="project" value="InterPro"/>
</dbReference>
<dbReference type="InterPro" id="IPR000515">
    <property type="entry name" value="MetI-like"/>
</dbReference>
<keyword evidence="4" id="KW-0813">Transport</keyword>
<feature type="domain" description="ABC transmembrane type-1" evidence="10">
    <location>
        <begin position="87"/>
        <end position="294"/>
    </location>
</feature>
<accession>A0A937RHD3</accession>
<proteinExistence type="inferred from homology"/>
<dbReference type="PANTHER" id="PTHR43470">
    <property type="entry name" value="PHOSPHATE TRANSPORT SYSTEM PERMEASE PROTEIN PSTA-RELATED"/>
    <property type="match status" value="1"/>
</dbReference>
<evidence type="ECO:0000256" key="9">
    <source>
        <dbReference type="RuleBase" id="RU363043"/>
    </source>
</evidence>
<feature type="transmembrane region" description="Helical" evidence="9">
    <location>
        <begin position="227"/>
        <end position="245"/>
    </location>
</feature>
<reference evidence="11" key="1">
    <citation type="submission" date="2020-12" db="EMBL/GenBank/DDBJ databases">
        <title>Genomic characterization of non-nitrogen-fixing Frankia strains.</title>
        <authorList>
            <person name="Carlos-Shanley C."/>
            <person name="Guerra T."/>
            <person name="Hahn D."/>
        </authorList>
    </citation>
    <scope>NUCLEOTIDE SEQUENCE</scope>
    <source>
        <strain evidence="11">CN6</strain>
    </source>
</reference>
<dbReference type="NCBIfam" id="TIGR00974">
    <property type="entry name" value="3a0107s02c"/>
    <property type="match status" value="1"/>
</dbReference>
<dbReference type="Pfam" id="PF00528">
    <property type="entry name" value="BPD_transp_1"/>
    <property type="match status" value="1"/>
</dbReference>
<sequence>MSTTQTTGVEDPAVAEATSHADLTAGQRSIKDVLFYVGMLASLGIAFTALVALIALMLVQGWPRLNLDLITHFPSSIPARAGAESAVLGSIWVVGFTALFTIPLGVAAAVYLEEFADKQRWYNRLIELNIQNLAAVPSIVYGILGLGLIVQAAGLGQVVLAASLTLTLLVLPTVIIAAREAIRAVPDSIRAGSLALGATQWQTVWRQVLPASVPGIATGVILALSRAIGEAAPLVLLGGLTFIQFNPSGLDSPFTVLPIQIFNWVSRPQDEFEVLAAAAGVVLLVILLAMNSIAILVRNRFQRRW</sequence>
<feature type="transmembrane region" description="Helical" evidence="9">
    <location>
        <begin position="274"/>
        <end position="297"/>
    </location>
</feature>
<evidence type="ECO:0000256" key="5">
    <source>
        <dbReference type="ARBA" id="ARBA00022475"/>
    </source>
</evidence>
<dbReference type="InterPro" id="IPR035906">
    <property type="entry name" value="MetI-like_sf"/>
</dbReference>
<feature type="transmembrane region" description="Helical" evidence="9">
    <location>
        <begin position="91"/>
        <end position="112"/>
    </location>
</feature>
<dbReference type="GO" id="GO:0005886">
    <property type="term" value="C:plasma membrane"/>
    <property type="evidence" value="ECO:0007669"/>
    <property type="project" value="UniProtKB-SubCell"/>
</dbReference>
<dbReference type="CDD" id="cd06261">
    <property type="entry name" value="TM_PBP2"/>
    <property type="match status" value="1"/>
</dbReference>
<evidence type="ECO:0000256" key="7">
    <source>
        <dbReference type="ARBA" id="ARBA00022989"/>
    </source>
</evidence>
<feature type="transmembrane region" description="Helical" evidence="9">
    <location>
        <begin position="133"/>
        <end position="153"/>
    </location>
</feature>
<dbReference type="GO" id="GO:0035435">
    <property type="term" value="P:phosphate ion transmembrane transport"/>
    <property type="evidence" value="ECO:0007669"/>
    <property type="project" value="InterPro"/>
</dbReference>
<comment type="similarity">
    <text evidence="3 9">Belongs to the binding-protein-dependent transport system permease family. CysTW subfamily.</text>
</comment>